<dbReference type="AlphaFoldDB" id="A0A0C3A9P9"/>
<protein>
    <recommendedName>
        <fullName evidence="1">DUF8040 domain-containing protein</fullName>
    </recommendedName>
</protein>
<keyword evidence="3" id="KW-1185">Reference proteome</keyword>
<reference evidence="3" key="2">
    <citation type="submission" date="2015-01" db="EMBL/GenBank/DDBJ databases">
        <title>Evolutionary Origins and Diversification of the Mycorrhizal Mutualists.</title>
        <authorList>
            <consortium name="DOE Joint Genome Institute"/>
            <consortium name="Mycorrhizal Genomics Consortium"/>
            <person name="Kohler A."/>
            <person name="Kuo A."/>
            <person name="Nagy L.G."/>
            <person name="Floudas D."/>
            <person name="Copeland A."/>
            <person name="Barry K.W."/>
            <person name="Cichocki N."/>
            <person name="Veneault-Fourrey C."/>
            <person name="LaButti K."/>
            <person name="Lindquist E.A."/>
            <person name="Lipzen A."/>
            <person name="Lundell T."/>
            <person name="Morin E."/>
            <person name="Murat C."/>
            <person name="Riley R."/>
            <person name="Ohm R."/>
            <person name="Sun H."/>
            <person name="Tunlid A."/>
            <person name="Henrissat B."/>
            <person name="Grigoriev I.V."/>
            <person name="Hibbett D.S."/>
            <person name="Martin F."/>
        </authorList>
    </citation>
    <scope>NUCLEOTIDE SEQUENCE [LARGE SCALE GENOMIC DNA]</scope>
    <source>
        <strain evidence="3">Foug A</strain>
    </source>
</reference>
<evidence type="ECO:0000313" key="3">
    <source>
        <dbReference type="Proteomes" id="UP000053989"/>
    </source>
</evidence>
<organism evidence="2 3">
    <name type="scientific">Scleroderma citrinum Foug A</name>
    <dbReference type="NCBI Taxonomy" id="1036808"/>
    <lineage>
        <taxon>Eukaryota</taxon>
        <taxon>Fungi</taxon>
        <taxon>Dikarya</taxon>
        <taxon>Basidiomycota</taxon>
        <taxon>Agaricomycotina</taxon>
        <taxon>Agaricomycetes</taxon>
        <taxon>Agaricomycetidae</taxon>
        <taxon>Boletales</taxon>
        <taxon>Sclerodermatineae</taxon>
        <taxon>Sclerodermataceae</taxon>
        <taxon>Scleroderma</taxon>
    </lineage>
</organism>
<sequence length="61" mass="7145">GHEASTNVSLEEQLAIFLYTWVTGLSIRHVGERFQRSNDMISRYFRKMVAIFSSEPLYSKF</sequence>
<dbReference type="HOGENOM" id="CLU_200854_1_0_1"/>
<evidence type="ECO:0000259" key="1">
    <source>
        <dbReference type="Pfam" id="PF26138"/>
    </source>
</evidence>
<gene>
    <name evidence="2" type="ORF">SCLCIDRAFT_54529</name>
</gene>
<dbReference type="Pfam" id="PF26138">
    <property type="entry name" value="DUF8040"/>
    <property type="match status" value="1"/>
</dbReference>
<name>A0A0C3A9P9_9AGAM</name>
<feature type="non-terminal residue" evidence="2">
    <location>
        <position position="61"/>
    </location>
</feature>
<evidence type="ECO:0000313" key="2">
    <source>
        <dbReference type="EMBL" id="KIM61587.1"/>
    </source>
</evidence>
<dbReference type="InParanoid" id="A0A0C3A9P9"/>
<dbReference type="InterPro" id="IPR058353">
    <property type="entry name" value="DUF8040"/>
</dbReference>
<accession>A0A0C3A9P9</accession>
<feature type="domain" description="DUF8040" evidence="1">
    <location>
        <begin position="3"/>
        <end position="52"/>
    </location>
</feature>
<proteinExistence type="predicted"/>
<reference evidence="2 3" key="1">
    <citation type="submission" date="2014-04" db="EMBL/GenBank/DDBJ databases">
        <authorList>
            <consortium name="DOE Joint Genome Institute"/>
            <person name="Kuo A."/>
            <person name="Kohler A."/>
            <person name="Nagy L.G."/>
            <person name="Floudas D."/>
            <person name="Copeland A."/>
            <person name="Barry K.W."/>
            <person name="Cichocki N."/>
            <person name="Veneault-Fourrey C."/>
            <person name="LaButti K."/>
            <person name="Lindquist E.A."/>
            <person name="Lipzen A."/>
            <person name="Lundell T."/>
            <person name="Morin E."/>
            <person name="Murat C."/>
            <person name="Sun H."/>
            <person name="Tunlid A."/>
            <person name="Henrissat B."/>
            <person name="Grigoriev I.V."/>
            <person name="Hibbett D.S."/>
            <person name="Martin F."/>
            <person name="Nordberg H.P."/>
            <person name="Cantor M.N."/>
            <person name="Hua S.X."/>
        </authorList>
    </citation>
    <scope>NUCLEOTIDE SEQUENCE [LARGE SCALE GENOMIC DNA]</scope>
    <source>
        <strain evidence="2 3">Foug A</strain>
    </source>
</reference>
<dbReference type="Proteomes" id="UP000053989">
    <property type="component" value="Unassembled WGS sequence"/>
</dbReference>
<feature type="non-terminal residue" evidence="2">
    <location>
        <position position="1"/>
    </location>
</feature>
<dbReference type="OrthoDB" id="2430314at2759"/>
<dbReference type="EMBL" id="KN822050">
    <property type="protein sequence ID" value="KIM61587.1"/>
    <property type="molecule type" value="Genomic_DNA"/>
</dbReference>